<dbReference type="InterPro" id="IPR037523">
    <property type="entry name" value="VOC_core"/>
</dbReference>
<dbReference type="RefSeq" id="WP_102652419.1">
    <property type="nucleotide sequence ID" value="NZ_PNRF01000012.1"/>
</dbReference>
<gene>
    <name evidence="2" type="ORF">C1H69_05590</name>
</gene>
<dbReference type="EMBL" id="PNRF01000012">
    <property type="protein sequence ID" value="PMR76515.1"/>
    <property type="molecule type" value="Genomic_DNA"/>
</dbReference>
<comment type="caution">
    <text evidence="2">The sequence shown here is derived from an EMBL/GenBank/DDBJ whole genome shotgun (WGS) entry which is preliminary data.</text>
</comment>
<name>A0A2N7U7V8_9GAMM</name>
<dbReference type="Gene3D" id="3.10.180.10">
    <property type="entry name" value="2,3-Dihydroxybiphenyl 1,2-Dioxygenase, domain 1"/>
    <property type="match status" value="1"/>
</dbReference>
<dbReference type="InterPro" id="IPR029068">
    <property type="entry name" value="Glyas_Bleomycin-R_OHBP_Dase"/>
</dbReference>
<dbReference type="OrthoDB" id="5522469at2"/>
<organism evidence="2 3">
    <name type="scientific">Billgrantia endophytica</name>
    <dbReference type="NCBI Taxonomy" id="2033802"/>
    <lineage>
        <taxon>Bacteria</taxon>
        <taxon>Pseudomonadati</taxon>
        <taxon>Pseudomonadota</taxon>
        <taxon>Gammaproteobacteria</taxon>
        <taxon>Oceanospirillales</taxon>
        <taxon>Halomonadaceae</taxon>
        <taxon>Billgrantia</taxon>
    </lineage>
</organism>
<feature type="domain" description="VOC" evidence="1">
    <location>
        <begin position="1"/>
        <end position="128"/>
    </location>
</feature>
<sequence>MDFLVNLDVDDLERGIDFYVQAFGLNIGRRFGDDGVELIGGPAPIYLLAKATGSPAYAPGEPMPGAQRHYTRHWTPVHLDVVVENIDAAVERAIAAGATQEQPTVTDRWGKLALMADPFGHGFCFVQFLNRGYDEIATA</sequence>
<protein>
    <submittedName>
        <fullName evidence="2">Glyoxalase</fullName>
    </submittedName>
</protein>
<dbReference type="InterPro" id="IPR041581">
    <property type="entry name" value="Glyoxalase_6"/>
</dbReference>
<dbReference type="PROSITE" id="PS51819">
    <property type="entry name" value="VOC"/>
    <property type="match status" value="1"/>
</dbReference>
<evidence type="ECO:0000313" key="3">
    <source>
        <dbReference type="Proteomes" id="UP000235803"/>
    </source>
</evidence>
<reference evidence="2 3" key="1">
    <citation type="submission" date="2018-01" db="EMBL/GenBank/DDBJ databases">
        <title>Halomonas endophytica sp. nov., isolated from storage liquid in the stems of Populus euphratica.</title>
        <authorList>
            <person name="Chen C."/>
        </authorList>
    </citation>
    <scope>NUCLEOTIDE SEQUENCE [LARGE SCALE GENOMIC DNA]</scope>
    <source>
        <strain evidence="2 3">MC28</strain>
    </source>
</reference>
<evidence type="ECO:0000259" key="1">
    <source>
        <dbReference type="PROSITE" id="PS51819"/>
    </source>
</evidence>
<proteinExistence type="predicted"/>
<accession>A0A2N7U7V8</accession>
<evidence type="ECO:0000313" key="2">
    <source>
        <dbReference type="EMBL" id="PMR76515.1"/>
    </source>
</evidence>
<keyword evidence="3" id="KW-1185">Reference proteome</keyword>
<dbReference type="AlphaFoldDB" id="A0A2N7U7V8"/>
<dbReference type="Proteomes" id="UP000235803">
    <property type="component" value="Unassembled WGS sequence"/>
</dbReference>
<dbReference type="Pfam" id="PF18029">
    <property type="entry name" value="Glyoxalase_6"/>
    <property type="match status" value="1"/>
</dbReference>
<dbReference type="SUPFAM" id="SSF54593">
    <property type="entry name" value="Glyoxalase/Bleomycin resistance protein/Dihydroxybiphenyl dioxygenase"/>
    <property type="match status" value="1"/>
</dbReference>